<sequence length="297" mass="31236">MTEMTTMRTRWTALLSAGALSLTLAACGGDDAAEGEPTTSEAVTSEDGAATADAGAEETSEATSSDADPAEGEDVDIQEFLAMLKSPGEEKLSSYTMTMTINMGGQAMEMEGAVDLTGDQAALDMDMTMPGMGAVSMIMAEGRVFMSMPGVTEDGKYLEVPPEQLGDVSTQLDEVDITSTWDAWEAGAKSVTFLGEEDVDGQDMRRYEVTVDTQAALDAGGQTGDDADTASAMLGDEITYDVWLDGDNLMRKVAFEMEGVVTEMFANNYGEAQGIAVPSEDQIQQGAPGMGEETSDS</sequence>
<dbReference type="EMBL" id="VFPU01000001">
    <property type="protein sequence ID" value="TQM95726.1"/>
    <property type="molecule type" value="Genomic_DNA"/>
</dbReference>
<keyword evidence="2" id="KW-0732">Signal</keyword>
<evidence type="ECO:0000256" key="2">
    <source>
        <dbReference type="SAM" id="SignalP"/>
    </source>
</evidence>
<dbReference type="SUPFAM" id="SSF89392">
    <property type="entry name" value="Prokaryotic lipoproteins and lipoprotein localization factors"/>
    <property type="match status" value="1"/>
</dbReference>
<feature type="signal peptide" evidence="2">
    <location>
        <begin position="1"/>
        <end position="32"/>
    </location>
</feature>
<protein>
    <recommendedName>
        <fullName evidence="5">Lipoprotein LprG</fullName>
    </recommendedName>
</protein>
<evidence type="ECO:0008006" key="5">
    <source>
        <dbReference type="Google" id="ProtNLM"/>
    </source>
</evidence>
<evidence type="ECO:0000313" key="4">
    <source>
        <dbReference type="Proteomes" id="UP000315133"/>
    </source>
</evidence>
<dbReference type="InterPro" id="IPR029046">
    <property type="entry name" value="LolA/LolB/LppX"/>
</dbReference>
<gene>
    <name evidence="3" type="ORF">FB476_0576</name>
</gene>
<feature type="region of interest" description="Disordered" evidence="1">
    <location>
        <begin position="278"/>
        <end position="297"/>
    </location>
</feature>
<evidence type="ECO:0000256" key="1">
    <source>
        <dbReference type="SAM" id="MobiDB-lite"/>
    </source>
</evidence>
<feature type="compositionally biased region" description="Low complexity" evidence="1">
    <location>
        <begin position="45"/>
        <end position="54"/>
    </location>
</feature>
<dbReference type="OrthoDB" id="3781094at2"/>
<feature type="chain" id="PRO_5021991643" description="Lipoprotein LprG" evidence="2">
    <location>
        <begin position="33"/>
        <end position="297"/>
    </location>
</feature>
<organism evidence="3 4">
    <name type="scientific">Ornithinimicrobium humiphilum</name>
    <dbReference type="NCBI Taxonomy" id="125288"/>
    <lineage>
        <taxon>Bacteria</taxon>
        <taxon>Bacillati</taxon>
        <taxon>Actinomycetota</taxon>
        <taxon>Actinomycetes</taxon>
        <taxon>Micrococcales</taxon>
        <taxon>Ornithinimicrobiaceae</taxon>
        <taxon>Ornithinimicrobium</taxon>
    </lineage>
</organism>
<dbReference type="Proteomes" id="UP000315133">
    <property type="component" value="Unassembled WGS sequence"/>
</dbReference>
<dbReference type="Gene3D" id="2.50.20.20">
    <property type="match status" value="1"/>
</dbReference>
<reference evidence="3 4" key="1">
    <citation type="submission" date="2019-06" db="EMBL/GenBank/DDBJ databases">
        <title>Sequencing the genomes of 1000 actinobacteria strains.</title>
        <authorList>
            <person name="Klenk H.-P."/>
        </authorList>
    </citation>
    <scope>NUCLEOTIDE SEQUENCE [LARGE SCALE GENOMIC DNA]</scope>
    <source>
        <strain evidence="3 4">DSM 12362</strain>
    </source>
</reference>
<feature type="region of interest" description="Disordered" evidence="1">
    <location>
        <begin position="30"/>
        <end position="72"/>
    </location>
</feature>
<accession>A0A543KKW5</accession>
<dbReference type="AlphaFoldDB" id="A0A543KKW5"/>
<dbReference type="RefSeq" id="WP_141817438.1">
    <property type="nucleotide sequence ID" value="NZ_BAAAIL010000003.1"/>
</dbReference>
<comment type="caution">
    <text evidence="3">The sequence shown here is derived from an EMBL/GenBank/DDBJ whole genome shotgun (WGS) entry which is preliminary data.</text>
</comment>
<name>A0A543KKW5_9MICO</name>
<keyword evidence="4" id="KW-1185">Reference proteome</keyword>
<proteinExistence type="predicted"/>
<evidence type="ECO:0000313" key="3">
    <source>
        <dbReference type="EMBL" id="TQM95726.1"/>
    </source>
</evidence>